<evidence type="ECO:0000313" key="4">
    <source>
        <dbReference type="Proteomes" id="UP001159364"/>
    </source>
</evidence>
<dbReference type="PANTHER" id="PTHR32009:SF155">
    <property type="entry name" value="DISEASE RESISTANCE PROTEIN (TIR-NBS-LRR CLASS)"/>
    <property type="match status" value="1"/>
</dbReference>
<dbReference type="SUPFAM" id="SSF52200">
    <property type="entry name" value="Toll/Interleukin receptor TIR domain"/>
    <property type="match status" value="1"/>
</dbReference>
<dbReference type="PROSITE" id="PS50104">
    <property type="entry name" value="TIR"/>
    <property type="match status" value="1"/>
</dbReference>
<dbReference type="AlphaFoldDB" id="A0AAV8UGJ6"/>
<comment type="caution">
    <text evidence="3">The sequence shown here is derived from an EMBL/GenBank/DDBJ whole genome shotgun (WGS) entry which is preliminary data.</text>
</comment>
<keyword evidence="1" id="KW-0520">NAD</keyword>
<organism evidence="3 4">
    <name type="scientific">Erythroxylum novogranatense</name>
    <dbReference type="NCBI Taxonomy" id="1862640"/>
    <lineage>
        <taxon>Eukaryota</taxon>
        <taxon>Viridiplantae</taxon>
        <taxon>Streptophyta</taxon>
        <taxon>Embryophyta</taxon>
        <taxon>Tracheophyta</taxon>
        <taxon>Spermatophyta</taxon>
        <taxon>Magnoliopsida</taxon>
        <taxon>eudicotyledons</taxon>
        <taxon>Gunneridae</taxon>
        <taxon>Pentapetalae</taxon>
        <taxon>rosids</taxon>
        <taxon>fabids</taxon>
        <taxon>Malpighiales</taxon>
        <taxon>Erythroxylaceae</taxon>
        <taxon>Erythroxylum</taxon>
    </lineage>
</organism>
<gene>
    <name evidence="3" type="ORF">K2173_025209</name>
</gene>
<dbReference type="Proteomes" id="UP001159364">
    <property type="component" value="Linkage Group LG08"/>
</dbReference>
<evidence type="ECO:0000256" key="1">
    <source>
        <dbReference type="ARBA" id="ARBA00023027"/>
    </source>
</evidence>
<proteinExistence type="predicted"/>
<keyword evidence="4" id="KW-1185">Reference proteome</keyword>
<sequence>MHQMLRYSSSTTMASYSSSSSSSSLASQSSHPWTYDVFISFRGEDTRRSFSGHLYETLCRTGLRTFIDDGELQRGEEIAPSLVQAIQESNVAVVVFSKVYASSTWCLDELAKIVECHQTRGQILMPIFYGVDPSHIRNQSDNVATAFEKHEQNPRNAHNIQNWRSALTMTANLSGLHSKDFK</sequence>
<evidence type="ECO:0000259" key="2">
    <source>
        <dbReference type="PROSITE" id="PS50104"/>
    </source>
</evidence>
<dbReference type="SMART" id="SM00255">
    <property type="entry name" value="TIR"/>
    <property type="match status" value="1"/>
</dbReference>
<dbReference type="InterPro" id="IPR035897">
    <property type="entry name" value="Toll_tir_struct_dom_sf"/>
</dbReference>
<dbReference type="Pfam" id="PF01582">
    <property type="entry name" value="TIR"/>
    <property type="match status" value="1"/>
</dbReference>
<name>A0AAV8UGJ6_9ROSI</name>
<accession>A0AAV8UGJ6</accession>
<dbReference type="InterPro" id="IPR000157">
    <property type="entry name" value="TIR_dom"/>
</dbReference>
<dbReference type="FunFam" id="3.40.50.10140:FF:000007">
    <property type="entry name" value="Disease resistance protein (TIR-NBS-LRR class)"/>
    <property type="match status" value="1"/>
</dbReference>
<evidence type="ECO:0000313" key="3">
    <source>
        <dbReference type="EMBL" id="KAJ8900432.1"/>
    </source>
</evidence>
<dbReference type="EMBL" id="JAIWQS010000008">
    <property type="protein sequence ID" value="KAJ8900432.1"/>
    <property type="molecule type" value="Genomic_DNA"/>
</dbReference>
<protein>
    <recommendedName>
        <fullName evidence="2">TIR domain-containing protein</fullName>
    </recommendedName>
</protein>
<dbReference type="GO" id="GO:0007165">
    <property type="term" value="P:signal transduction"/>
    <property type="evidence" value="ECO:0007669"/>
    <property type="project" value="InterPro"/>
</dbReference>
<feature type="domain" description="TIR" evidence="2">
    <location>
        <begin position="33"/>
        <end position="182"/>
    </location>
</feature>
<reference evidence="3 4" key="1">
    <citation type="submission" date="2021-09" db="EMBL/GenBank/DDBJ databases">
        <title>Genomic insights and catalytic innovation underlie evolution of tropane alkaloids biosynthesis.</title>
        <authorList>
            <person name="Wang Y.-J."/>
            <person name="Tian T."/>
            <person name="Huang J.-P."/>
            <person name="Huang S.-X."/>
        </authorList>
    </citation>
    <scope>NUCLEOTIDE SEQUENCE [LARGE SCALE GENOMIC DNA]</scope>
    <source>
        <strain evidence="3">KIB-2018</strain>
        <tissue evidence="3">Leaf</tissue>
    </source>
</reference>
<dbReference type="PANTHER" id="PTHR32009">
    <property type="entry name" value="TMV RESISTANCE PROTEIN N-LIKE"/>
    <property type="match status" value="1"/>
</dbReference>
<dbReference type="Gene3D" id="3.40.50.10140">
    <property type="entry name" value="Toll/interleukin-1 receptor homology (TIR) domain"/>
    <property type="match status" value="1"/>
</dbReference>